<protein>
    <submittedName>
        <fullName evidence="1">Uncharacterized protein</fullName>
    </submittedName>
</protein>
<evidence type="ECO:0000313" key="2">
    <source>
        <dbReference type="Proteomes" id="UP001060085"/>
    </source>
</evidence>
<reference evidence="2" key="1">
    <citation type="journal article" date="2023" name="Nat. Plants">
        <title>Single-cell RNA sequencing provides a high-resolution roadmap for understanding the multicellular compartmentation of specialized metabolism.</title>
        <authorList>
            <person name="Sun S."/>
            <person name="Shen X."/>
            <person name="Li Y."/>
            <person name="Li Y."/>
            <person name="Wang S."/>
            <person name="Li R."/>
            <person name="Zhang H."/>
            <person name="Shen G."/>
            <person name="Guo B."/>
            <person name="Wei J."/>
            <person name="Xu J."/>
            <person name="St-Pierre B."/>
            <person name="Chen S."/>
            <person name="Sun C."/>
        </authorList>
    </citation>
    <scope>NUCLEOTIDE SEQUENCE [LARGE SCALE GENOMIC DNA]</scope>
</reference>
<keyword evidence="2" id="KW-1185">Reference proteome</keyword>
<organism evidence="1 2">
    <name type="scientific">Catharanthus roseus</name>
    <name type="common">Madagascar periwinkle</name>
    <name type="synonym">Vinca rosea</name>
    <dbReference type="NCBI Taxonomy" id="4058"/>
    <lineage>
        <taxon>Eukaryota</taxon>
        <taxon>Viridiplantae</taxon>
        <taxon>Streptophyta</taxon>
        <taxon>Embryophyta</taxon>
        <taxon>Tracheophyta</taxon>
        <taxon>Spermatophyta</taxon>
        <taxon>Magnoliopsida</taxon>
        <taxon>eudicotyledons</taxon>
        <taxon>Gunneridae</taxon>
        <taxon>Pentapetalae</taxon>
        <taxon>asterids</taxon>
        <taxon>lamiids</taxon>
        <taxon>Gentianales</taxon>
        <taxon>Apocynaceae</taxon>
        <taxon>Rauvolfioideae</taxon>
        <taxon>Vinceae</taxon>
        <taxon>Catharanthinae</taxon>
        <taxon>Catharanthus</taxon>
    </lineage>
</organism>
<comment type="caution">
    <text evidence="1">The sequence shown here is derived from an EMBL/GenBank/DDBJ whole genome shotgun (WGS) entry which is preliminary data.</text>
</comment>
<sequence length="153" mass="17327">MAAAEALTEEQVAEFREAFCLIDKDSDGVITMEELAAVIHSLNERPTKEEVQEMINEVDGDGSGTIHFEDFLNIMATKMKENNVVEELKEAFKVFDRDQDGFISANELRNVMINLGERLTDEEAEQMIREADLDGDGLVSYDEFVRMMMASSY</sequence>
<name>A0ACC0C5H7_CATRO</name>
<evidence type="ECO:0000313" key="1">
    <source>
        <dbReference type="EMBL" id="KAI5680213.1"/>
    </source>
</evidence>
<proteinExistence type="predicted"/>
<dbReference type="Proteomes" id="UP001060085">
    <property type="component" value="Linkage Group LG01"/>
</dbReference>
<accession>A0ACC0C5H7</accession>
<dbReference type="EMBL" id="CM044701">
    <property type="protein sequence ID" value="KAI5680213.1"/>
    <property type="molecule type" value="Genomic_DNA"/>
</dbReference>
<gene>
    <name evidence="1" type="ORF">M9H77_01440</name>
</gene>